<sequence length="107" mass="11430">MASWLIYLTGLLTALLALAAGVYFSPYKDDVAKFMAERFFKAKAEAEKTALQAAGTEKAQSFLKDQLKKNPVVSNEELDDVAEGLGGEERKGVAGGKLGEGIAKAFD</sequence>
<dbReference type="EMBL" id="JAPUFD010000001">
    <property type="protein sequence ID" value="MDI1485512.1"/>
    <property type="molecule type" value="Genomic_DNA"/>
</dbReference>
<comment type="caution">
    <text evidence="2">The sequence shown here is derived from an EMBL/GenBank/DDBJ whole genome shotgun (WGS) entry which is preliminary data.</text>
</comment>
<dbReference type="Proteomes" id="UP001161017">
    <property type="component" value="Unassembled WGS sequence"/>
</dbReference>
<feature type="signal peptide" evidence="1">
    <location>
        <begin position="1"/>
        <end position="19"/>
    </location>
</feature>
<accession>A0AA43QH15</accession>
<organism evidence="2 3">
    <name type="scientific">Ramalina farinacea</name>
    <dbReference type="NCBI Taxonomy" id="258253"/>
    <lineage>
        <taxon>Eukaryota</taxon>
        <taxon>Fungi</taxon>
        <taxon>Dikarya</taxon>
        <taxon>Ascomycota</taxon>
        <taxon>Pezizomycotina</taxon>
        <taxon>Lecanoromycetes</taxon>
        <taxon>OSLEUM clade</taxon>
        <taxon>Lecanoromycetidae</taxon>
        <taxon>Lecanorales</taxon>
        <taxon>Lecanorineae</taxon>
        <taxon>Ramalinaceae</taxon>
        <taxon>Ramalina</taxon>
    </lineage>
</organism>
<dbReference type="AlphaFoldDB" id="A0AA43QH15"/>
<feature type="chain" id="PRO_5041471254" evidence="1">
    <location>
        <begin position="20"/>
        <end position="107"/>
    </location>
</feature>
<evidence type="ECO:0000256" key="1">
    <source>
        <dbReference type="SAM" id="SignalP"/>
    </source>
</evidence>
<evidence type="ECO:0000313" key="3">
    <source>
        <dbReference type="Proteomes" id="UP001161017"/>
    </source>
</evidence>
<keyword evidence="1" id="KW-0732">Signal</keyword>
<name>A0AA43QH15_9LECA</name>
<reference evidence="2" key="1">
    <citation type="journal article" date="2023" name="Genome Biol. Evol.">
        <title>First Whole Genome Sequence and Flow Cytometry Genome Size Data for the Lichen-Forming Fungus Ramalina farinacea (Ascomycota).</title>
        <authorList>
            <person name="Llewellyn T."/>
            <person name="Mian S."/>
            <person name="Hill R."/>
            <person name="Leitch I.J."/>
            <person name="Gaya E."/>
        </authorList>
    </citation>
    <scope>NUCLEOTIDE SEQUENCE</scope>
    <source>
        <strain evidence="2">LIQ254RAFAR</strain>
    </source>
</reference>
<evidence type="ECO:0000313" key="2">
    <source>
        <dbReference type="EMBL" id="MDI1485512.1"/>
    </source>
</evidence>
<protein>
    <submittedName>
        <fullName evidence="2">Uncharacterized protein</fullName>
    </submittedName>
</protein>
<gene>
    <name evidence="2" type="ORF">OHK93_000650</name>
</gene>
<keyword evidence="3" id="KW-1185">Reference proteome</keyword>
<proteinExistence type="predicted"/>